<evidence type="ECO:0000313" key="1">
    <source>
        <dbReference type="EMBL" id="TFC22683.1"/>
    </source>
</evidence>
<name>A0ABY2ISC4_9MICO</name>
<proteinExistence type="predicted"/>
<sequence length="208" mass="21896">MQLLVLGPSAINRDTSRNGALERELFARASGDVLDAPPAMAGRENSLELIARAAAAGIRIATISDGWAGQTEEEEVELDLRSAAGVDVGPLVDISLTSVRLAGERAGEFEDFSRRIRALRAFLAEQPSLSQLERLVVLDSGARGTAGRELVTGALSGLIKDRVIDIVVIDPGPWGLTQGSCSQVCRVIEIDAPAPNPRGPSGDGEALF</sequence>
<keyword evidence="2" id="KW-1185">Reference proteome</keyword>
<evidence type="ECO:0000313" key="2">
    <source>
        <dbReference type="Proteomes" id="UP000297604"/>
    </source>
</evidence>
<gene>
    <name evidence="1" type="ORF">E3O46_04400</name>
</gene>
<comment type="caution">
    <text evidence="1">The sequence shown here is derived from an EMBL/GenBank/DDBJ whole genome shotgun (WGS) entry which is preliminary data.</text>
</comment>
<organism evidence="1 2">
    <name type="scientific">Cryobacterium glucosi</name>
    <dbReference type="NCBI Taxonomy" id="1259175"/>
    <lineage>
        <taxon>Bacteria</taxon>
        <taxon>Bacillati</taxon>
        <taxon>Actinomycetota</taxon>
        <taxon>Actinomycetes</taxon>
        <taxon>Micrococcales</taxon>
        <taxon>Microbacteriaceae</taxon>
        <taxon>Cryobacterium</taxon>
    </lineage>
</organism>
<reference evidence="1 2" key="1">
    <citation type="submission" date="2019-03" db="EMBL/GenBank/DDBJ databases">
        <title>Genomics of glacier-inhabiting Cryobacterium strains.</title>
        <authorList>
            <person name="Liu Q."/>
            <person name="Xin Y.-H."/>
        </authorList>
    </citation>
    <scope>NUCLEOTIDE SEQUENCE [LARGE SCALE GENOMIC DNA]</scope>
    <source>
        <strain evidence="1 2">MDB1-5</strain>
    </source>
</reference>
<protein>
    <submittedName>
        <fullName evidence="1">Uncharacterized protein</fullName>
    </submittedName>
</protein>
<dbReference type="Proteomes" id="UP000297604">
    <property type="component" value="Unassembled WGS sequence"/>
</dbReference>
<dbReference type="RefSeq" id="WP_134448026.1">
    <property type="nucleotide sequence ID" value="NZ_SOFS01000012.1"/>
</dbReference>
<accession>A0ABY2ISC4</accession>
<dbReference type="EMBL" id="SOFS01000012">
    <property type="protein sequence ID" value="TFC22683.1"/>
    <property type="molecule type" value="Genomic_DNA"/>
</dbReference>